<reference evidence="1" key="1">
    <citation type="submission" date="2021-02" db="EMBL/GenBank/DDBJ databases">
        <authorList>
            <person name="Dougan E. K."/>
            <person name="Rhodes N."/>
            <person name="Thang M."/>
            <person name="Chan C."/>
        </authorList>
    </citation>
    <scope>NUCLEOTIDE SEQUENCE</scope>
</reference>
<dbReference type="Proteomes" id="UP000604046">
    <property type="component" value="Unassembled WGS sequence"/>
</dbReference>
<protein>
    <submittedName>
        <fullName evidence="1">Uncharacterized protein</fullName>
    </submittedName>
</protein>
<evidence type="ECO:0000313" key="2">
    <source>
        <dbReference type="Proteomes" id="UP000604046"/>
    </source>
</evidence>
<proteinExistence type="predicted"/>
<evidence type="ECO:0000313" key="1">
    <source>
        <dbReference type="EMBL" id="CAE7422231.1"/>
    </source>
</evidence>
<dbReference type="EMBL" id="CAJNDS010002303">
    <property type="protein sequence ID" value="CAE7422231.1"/>
    <property type="molecule type" value="Genomic_DNA"/>
</dbReference>
<accession>A0A812R6G5</accession>
<name>A0A812R6G5_9DINO</name>
<comment type="caution">
    <text evidence="1">The sequence shown here is derived from an EMBL/GenBank/DDBJ whole genome shotgun (WGS) entry which is preliminary data.</text>
</comment>
<organism evidence="1 2">
    <name type="scientific">Symbiodinium natans</name>
    <dbReference type="NCBI Taxonomy" id="878477"/>
    <lineage>
        <taxon>Eukaryota</taxon>
        <taxon>Sar</taxon>
        <taxon>Alveolata</taxon>
        <taxon>Dinophyceae</taxon>
        <taxon>Suessiales</taxon>
        <taxon>Symbiodiniaceae</taxon>
        <taxon>Symbiodinium</taxon>
    </lineage>
</organism>
<gene>
    <name evidence="1" type="ORF">SNAT2548_LOCUS22960</name>
</gene>
<keyword evidence="2" id="KW-1185">Reference proteome</keyword>
<feature type="non-terminal residue" evidence="1">
    <location>
        <position position="1"/>
    </location>
</feature>
<sequence length="72" mass="8073">TKEEFLDIIKQHAKGKFQFYETQTIQGGVQVRFGKNGTIDFMSEASKAVVLRGTEWQQQGLLPIISGWTQAG</sequence>
<dbReference type="AlphaFoldDB" id="A0A812R6G5"/>